<accession>A0A8J9ZUX8</accession>
<evidence type="ECO:0000313" key="3">
    <source>
        <dbReference type="Proteomes" id="UP000838412"/>
    </source>
</evidence>
<keyword evidence="3" id="KW-1185">Reference proteome</keyword>
<feature type="compositionally biased region" description="Polar residues" evidence="1">
    <location>
        <begin position="202"/>
        <end position="216"/>
    </location>
</feature>
<sequence>MTNGALLAMKHKGRRDVKMLTTAHSAKMVDTDKRTRDGQGSVKEKSGCKWRCPATAGAGHFQEKIPKSKEGGNVPQKVCLVCNEAESQNLPAPKSKRYGRRSRYQSVTPESVTLVVTRPGKRSRTTTHGFVMTLFSCAFAPANSVPQKKPAAAAGKTIISLCFMTRMDLIDMTSRPDEDHKWILHMRDHFTKELEQLTPQMEISSNQTPDNSTQEPEPSKILDRKQYTDGPSTHSADPTIMGKTRSNLQGPRKGPSGGWKY</sequence>
<organism evidence="2 3">
    <name type="scientific">Branchiostoma lanceolatum</name>
    <name type="common">Common lancelet</name>
    <name type="synonym">Amphioxus lanceolatum</name>
    <dbReference type="NCBI Taxonomy" id="7740"/>
    <lineage>
        <taxon>Eukaryota</taxon>
        <taxon>Metazoa</taxon>
        <taxon>Chordata</taxon>
        <taxon>Cephalochordata</taxon>
        <taxon>Leptocardii</taxon>
        <taxon>Amphioxiformes</taxon>
        <taxon>Branchiostomatidae</taxon>
        <taxon>Branchiostoma</taxon>
    </lineage>
</organism>
<protein>
    <submittedName>
        <fullName evidence="2">Hypp2827 protein</fullName>
    </submittedName>
</protein>
<dbReference type="AlphaFoldDB" id="A0A8J9ZUX8"/>
<dbReference type="EMBL" id="OV696689">
    <property type="protein sequence ID" value="CAH1264053.1"/>
    <property type="molecule type" value="Genomic_DNA"/>
</dbReference>
<dbReference type="Proteomes" id="UP000838412">
    <property type="component" value="Chromosome 4"/>
</dbReference>
<feature type="region of interest" description="Disordered" evidence="1">
    <location>
        <begin position="202"/>
        <end position="261"/>
    </location>
</feature>
<evidence type="ECO:0000313" key="2">
    <source>
        <dbReference type="EMBL" id="CAH1264053.1"/>
    </source>
</evidence>
<gene>
    <name evidence="2" type="primary">Hypp2827</name>
    <name evidence="2" type="ORF">BLAG_LOCUS18547</name>
</gene>
<proteinExistence type="predicted"/>
<reference evidence="2" key="1">
    <citation type="submission" date="2022-01" db="EMBL/GenBank/DDBJ databases">
        <authorList>
            <person name="Braso-Vives M."/>
        </authorList>
    </citation>
    <scope>NUCLEOTIDE SEQUENCE</scope>
</reference>
<name>A0A8J9ZUX8_BRALA</name>
<evidence type="ECO:0000256" key="1">
    <source>
        <dbReference type="SAM" id="MobiDB-lite"/>
    </source>
</evidence>
<feature type="compositionally biased region" description="Basic and acidic residues" evidence="1">
    <location>
        <begin position="217"/>
        <end position="227"/>
    </location>
</feature>